<feature type="domain" description="PurM-like C-terminal" evidence="17">
    <location>
        <begin position="169"/>
        <end position="319"/>
    </location>
</feature>
<name>A0A7V3ZUE9_UNCW3</name>
<dbReference type="SUPFAM" id="SSF55326">
    <property type="entry name" value="PurM N-terminal domain-like"/>
    <property type="match status" value="1"/>
</dbReference>
<dbReference type="PANTHER" id="PTHR10520">
    <property type="entry name" value="TRIFUNCTIONAL PURINE BIOSYNTHETIC PROTEIN ADENOSINE-3-RELATED"/>
    <property type="match status" value="1"/>
</dbReference>
<dbReference type="CDD" id="cd02196">
    <property type="entry name" value="PurM"/>
    <property type="match status" value="1"/>
</dbReference>
<dbReference type="GO" id="GO:0005829">
    <property type="term" value="C:cytosol"/>
    <property type="evidence" value="ECO:0007669"/>
    <property type="project" value="TreeGrafter"/>
</dbReference>
<evidence type="ECO:0000259" key="17">
    <source>
        <dbReference type="Pfam" id="PF02769"/>
    </source>
</evidence>
<keyword evidence="7 15" id="KW-0436">Ligase</keyword>
<sequence>MLYKEAGVDINRLSLIKKFIKKEAKKTKTHFVLSDIGLFGSLFELKGYKKPVLVGSVDGVGTKILIAKEMNKHEGIGQDIVNHCVNDILTTGAKPLFFLDYIAFSDIPEKVIKEVITGIRKACKENYLALVGGELAQMPDFYPKGVYDLVGFIIGVCEKEDIIDGKKIKEGDILLGLPSSGLHTNGYSLVRKIFKKYNIKIKGLKRTLGDELLIPHKSYLKDIFPYLKEIKGIAHITGGGFYENIKRILPKGISVIIKKNSWQIPKIFKIIQKYGKIPEKEMYRVFNMGIGMVLIVKKNSKIIEAIKNCKIIGETIKGDFGVKII</sequence>
<evidence type="ECO:0000256" key="3">
    <source>
        <dbReference type="ARBA" id="ARBA00010280"/>
    </source>
</evidence>
<dbReference type="GO" id="GO:0046084">
    <property type="term" value="P:adenine biosynthetic process"/>
    <property type="evidence" value="ECO:0007669"/>
    <property type="project" value="TreeGrafter"/>
</dbReference>
<dbReference type="Pfam" id="PF02769">
    <property type="entry name" value="AIRS_C"/>
    <property type="match status" value="1"/>
</dbReference>
<evidence type="ECO:0000256" key="9">
    <source>
        <dbReference type="ARBA" id="ARBA00022755"/>
    </source>
</evidence>
<evidence type="ECO:0000256" key="7">
    <source>
        <dbReference type="ARBA" id="ARBA00022598"/>
    </source>
</evidence>
<evidence type="ECO:0000256" key="12">
    <source>
        <dbReference type="ARBA" id="ARBA00032931"/>
    </source>
</evidence>
<proteinExistence type="inferred from homology"/>
<evidence type="ECO:0000256" key="13">
    <source>
        <dbReference type="ARBA" id="ARBA00033093"/>
    </source>
</evidence>
<accession>A0A7V3ZUE9</accession>
<dbReference type="Gene3D" id="3.30.1330.10">
    <property type="entry name" value="PurM-like, N-terminal domain"/>
    <property type="match status" value="1"/>
</dbReference>
<evidence type="ECO:0000259" key="16">
    <source>
        <dbReference type="Pfam" id="PF00586"/>
    </source>
</evidence>
<dbReference type="HAMAP" id="MF_00741">
    <property type="entry name" value="AIRS"/>
    <property type="match status" value="1"/>
</dbReference>
<dbReference type="FunFam" id="3.90.650.10:FF:000011">
    <property type="entry name" value="Phosphoribosylformylglycinamidine cyclo-ligase"/>
    <property type="match status" value="1"/>
</dbReference>
<gene>
    <name evidence="15" type="primary">purM</name>
    <name evidence="18" type="ORF">ENU74_00800</name>
</gene>
<comment type="subcellular location">
    <subcellularLocation>
        <location evidence="1 15">Cytoplasm</location>
    </subcellularLocation>
</comment>
<evidence type="ECO:0000256" key="4">
    <source>
        <dbReference type="ARBA" id="ARBA00013047"/>
    </source>
</evidence>
<evidence type="ECO:0000256" key="11">
    <source>
        <dbReference type="ARBA" id="ARBA00031908"/>
    </source>
</evidence>
<evidence type="ECO:0000256" key="6">
    <source>
        <dbReference type="ARBA" id="ARBA00022490"/>
    </source>
</evidence>
<dbReference type="GO" id="GO:0006189">
    <property type="term" value="P:'de novo' IMP biosynthetic process"/>
    <property type="evidence" value="ECO:0007669"/>
    <property type="project" value="UniProtKB-UniRule"/>
</dbReference>
<dbReference type="PANTHER" id="PTHR10520:SF12">
    <property type="entry name" value="TRIFUNCTIONAL PURINE BIOSYNTHETIC PROTEIN ADENOSINE-3"/>
    <property type="match status" value="1"/>
</dbReference>
<evidence type="ECO:0000256" key="14">
    <source>
        <dbReference type="ARBA" id="ARBA00049057"/>
    </source>
</evidence>
<dbReference type="EC" id="6.3.3.1" evidence="4 15"/>
<organism evidence="18">
    <name type="scientific">candidate division WOR-3 bacterium</name>
    <dbReference type="NCBI Taxonomy" id="2052148"/>
    <lineage>
        <taxon>Bacteria</taxon>
        <taxon>Bacteria division WOR-3</taxon>
    </lineage>
</organism>
<comment type="catalytic activity">
    <reaction evidence="14 15">
        <text>2-formamido-N(1)-(5-O-phospho-beta-D-ribosyl)acetamidine + ATP = 5-amino-1-(5-phospho-beta-D-ribosyl)imidazole + ADP + phosphate + H(+)</text>
        <dbReference type="Rhea" id="RHEA:23032"/>
        <dbReference type="ChEBI" id="CHEBI:15378"/>
        <dbReference type="ChEBI" id="CHEBI:30616"/>
        <dbReference type="ChEBI" id="CHEBI:43474"/>
        <dbReference type="ChEBI" id="CHEBI:137981"/>
        <dbReference type="ChEBI" id="CHEBI:147287"/>
        <dbReference type="ChEBI" id="CHEBI:456216"/>
        <dbReference type="EC" id="6.3.3.1"/>
    </reaction>
</comment>
<dbReference type="AlphaFoldDB" id="A0A7V3ZUE9"/>
<evidence type="ECO:0000313" key="18">
    <source>
        <dbReference type="EMBL" id="HGK63130.1"/>
    </source>
</evidence>
<dbReference type="UniPathway" id="UPA00074">
    <property type="reaction ID" value="UER00129"/>
</dbReference>
<dbReference type="SUPFAM" id="SSF56042">
    <property type="entry name" value="PurM C-terminal domain-like"/>
    <property type="match status" value="1"/>
</dbReference>
<dbReference type="InterPro" id="IPR036676">
    <property type="entry name" value="PurM-like_C_sf"/>
</dbReference>
<keyword evidence="9 15" id="KW-0658">Purine biosynthesis</keyword>
<feature type="domain" description="PurM-like N-terminal" evidence="16">
    <location>
        <begin position="53"/>
        <end position="156"/>
    </location>
</feature>
<dbReference type="GO" id="GO:0004637">
    <property type="term" value="F:phosphoribosylamine-glycine ligase activity"/>
    <property type="evidence" value="ECO:0007669"/>
    <property type="project" value="TreeGrafter"/>
</dbReference>
<evidence type="ECO:0000256" key="15">
    <source>
        <dbReference type="HAMAP-Rule" id="MF_00741"/>
    </source>
</evidence>
<keyword evidence="10 15" id="KW-0067">ATP-binding</keyword>
<reference evidence="18" key="1">
    <citation type="journal article" date="2020" name="mSystems">
        <title>Genome- and Community-Level Interaction Insights into Carbon Utilization and Element Cycling Functions of Hydrothermarchaeota in Hydrothermal Sediment.</title>
        <authorList>
            <person name="Zhou Z."/>
            <person name="Liu Y."/>
            <person name="Xu W."/>
            <person name="Pan J."/>
            <person name="Luo Z.H."/>
            <person name="Li M."/>
        </authorList>
    </citation>
    <scope>NUCLEOTIDE SEQUENCE [LARGE SCALE GENOMIC DNA]</scope>
    <source>
        <strain evidence="18">SpSt-697</strain>
    </source>
</reference>
<dbReference type="EMBL" id="DTDR01000028">
    <property type="protein sequence ID" value="HGK63130.1"/>
    <property type="molecule type" value="Genomic_DNA"/>
</dbReference>
<evidence type="ECO:0000256" key="8">
    <source>
        <dbReference type="ARBA" id="ARBA00022741"/>
    </source>
</evidence>
<dbReference type="InterPro" id="IPR004733">
    <property type="entry name" value="PurM_cligase"/>
</dbReference>
<dbReference type="GO" id="GO:0004641">
    <property type="term" value="F:phosphoribosylformylglycinamidine cyclo-ligase activity"/>
    <property type="evidence" value="ECO:0007669"/>
    <property type="project" value="UniProtKB-UniRule"/>
</dbReference>
<comment type="caution">
    <text evidence="18">The sequence shown here is derived from an EMBL/GenBank/DDBJ whole genome shotgun (WGS) entry which is preliminary data.</text>
</comment>
<dbReference type="Gene3D" id="3.90.650.10">
    <property type="entry name" value="PurM-like C-terminal domain"/>
    <property type="match status" value="1"/>
</dbReference>
<evidence type="ECO:0000256" key="1">
    <source>
        <dbReference type="ARBA" id="ARBA00004496"/>
    </source>
</evidence>
<protein>
    <recommendedName>
        <fullName evidence="5 15">Phosphoribosylformylglycinamidine cyclo-ligase</fullName>
        <ecNumber evidence="4 15">6.3.3.1</ecNumber>
    </recommendedName>
    <alternativeName>
        <fullName evidence="12 15">AIR synthase</fullName>
    </alternativeName>
    <alternativeName>
        <fullName evidence="13 15">AIRS</fullName>
    </alternativeName>
    <alternativeName>
        <fullName evidence="11 15">Phosphoribosyl-aminoimidazole synthetase</fullName>
    </alternativeName>
</protein>
<dbReference type="NCBIfam" id="TIGR00878">
    <property type="entry name" value="purM"/>
    <property type="match status" value="1"/>
</dbReference>
<dbReference type="Pfam" id="PF00586">
    <property type="entry name" value="AIRS"/>
    <property type="match status" value="1"/>
</dbReference>
<keyword evidence="8 15" id="KW-0547">Nucleotide-binding</keyword>
<keyword evidence="6 15" id="KW-0963">Cytoplasm</keyword>
<evidence type="ECO:0000256" key="10">
    <source>
        <dbReference type="ARBA" id="ARBA00022840"/>
    </source>
</evidence>
<comment type="similarity">
    <text evidence="3 15">Belongs to the AIR synthase family.</text>
</comment>
<dbReference type="InterPro" id="IPR010918">
    <property type="entry name" value="PurM-like_C_dom"/>
</dbReference>
<dbReference type="InterPro" id="IPR016188">
    <property type="entry name" value="PurM-like_N"/>
</dbReference>
<dbReference type="InterPro" id="IPR036921">
    <property type="entry name" value="PurM-like_N_sf"/>
</dbReference>
<evidence type="ECO:0000256" key="5">
    <source>
        <dbReference type="ARBA" id="ARBA00020367"/>
    </source>
</evidence>
<comment type="pathway">
    <text evidence="2 15">Purine metabolism; IMP biosynthesis via de novo pathway; 5-amino-1-(5-phospho-D-ribosyl)imidazole from N(2)-formyl-N(1)-(5-phospho-D-ribosyl)glycinamide: step 2/2.</text>
</comment>
<dbReference type="GO" id="GO:0005524">
    <property type="term" value="F:ATP binding"/>
    <property type="evidence" value="ECO:0007669"/>
    <property type="project" value="UniProtKB-KW"/>
</dbReference>
<evidence type="ECO:0000256" key="2">
    <source>
        <dbReference type="ARBA" id="ARBA00004686"/>
    </source>
</evidence>